<keyword evidence="2" id="KW-0472">Membrane</keyword>
<feature type="region of interest" description="Disordered" evidence="1">
    <location>
        <begin position="510"/>
        <end position="532"/>
    </location>
</feature>
<evidence type="ECO:0000256" key="2">
    <source>
        <dbReference type="SAM" id="Phobius"/>
    </source>
</evidence>
<dbReference type="InterPro" id="IPR053143">
    <property type="entry name" value="Arylsulfate_ST"/>
</dbReference>
<evidence type="ECO:0000256" key="1">
    <source>
        <dbReference type="SAM" id="MobiDB-lite"/>
    </source>
</evidence>
<dbReference type="Pfam" id="PF14269">
    <property type="entry name" value="Arylsulfotran_2"/>
    <property type="match status" value="1"/>
</dbReference>
<dbReference type="InterPro" id="IPR039535">
    <property type="entry name" value="ASST-like"/>
</dbReference>
<feature type="transmembrane region" description="Helical" evidence="2">
    <location>
        <begin position="549"/>
        <end position="572"/>
    </location>
</feature>
<gene>
    <name evidence="4" type="ORF">LTR25_003942</name>
</gene>
<dbReference type="PANTHER" id="PTHR35340">
    <property type="entry name" value="PQQ ENZYME REPEAT PROTEIN-RELATED"/>
    <property type="match status" value="1"/>
</dbReference>
<dbReference type="SUPFAM" id="SSF50998">
    <property type="entry name" value="Quinoprotein alcohol dehydrogenase-like"/>
    <property type="match status" value="1"/>
</dbReference>
<dbReference type="InterPro" id="IPR011047">
    <property type="entry name" value="Quinoprotein_ADH-like_sf"/>
</dbReference>
<protein>
    <recommendedName>
        <fullName evidence="6">ASST-domain-containing protein</fullName>
    </recommendedName>
</protein>
<organism evidence="4 5">
    <name type="scientific">Vermiconidia calcicola</name>
    <dbReference type="NCBI Taxonomy" id="1690605"/>
    <lineage>
        <taxon>Eukaryota</taxon>
        <taxon>Fungi</taxon>
        <taxon>Dikarya</taxon>
        <taxon>Ascomycota</taxon>
        <taxon>Pezizomycotina</taxon>
        <taxon>Dothideomycetes</taxon>
        <taxon>Dothideomycetidae</taxon>
        <taxon>Mycosphaerellales</taxon>
        <taxon>Extremaceae</taxon>
        <taxon>Vermiconidia</taxon>
    </lineage>
</organism>
<feature type="chain" id="PRO_5044001469" description="ASST-domain-containing protein" evidence="3">
    <location>
        <begin position="18"/>
        <end position="602"/>
    </location>
</feature>
<reference evidence="4 5" key="1">
    <citation type="submission" date="2023-06" db="EMBL/GenBank/DDBJ databases">
        <title>Black Yeasts Isolated from many extreme environments.</title>
        <authorList>
            <person name="Coleine C."/>
            <person name="Stajich J.E."/>
            <person name="Selbmann L."/>
        </authorList>
    </citation>
    <scope>NUCLEOTIDE SEQUENCE [LARGE SCALE GENOMIC DNA]</scope>
    <source>
        <strain evidence="4 5">CCFEE 5887</strain>
    </source>
</reference>
<keyword evidence="2" id="KW-1133">Transmembrane helix</keyword>
<keyword evidence="3" id="KW-0732">Signal</keyword>
<dbReference type="EMBL" id="JAXLQG010000006">
    <property type="protein sequence ID" value="KAK5538400.1"/>
    <property type="molecule type" value="Genomic_DNA"/>
</dbReference>
<keyword evidence="5" id="KW-1185">Reference proteome</keyword>
<dbReference type="PANTHER" id="PTHR35340:SF8">
    <property type="entry name" value="ASST-DOMAIN-CONTAINING PROTEIN"/>
    <property type="match status" value="1"/>
</dbReference>
<evidence type="ECO:0000313" key="5">
    <source>
        <dbReference type="Proteomes" id="UP001345827"/>
    </source>
</evidence>
<dbReference type="AlphaFoldDB" id="A0AAV9QA92"/>
<keyword evidence="2" id="KW-0812">Transmembrane</keyword>
<proteinExistence type="predicted"/>
<evidence type="ECO:0000256" key="3">
    <source>
        <dbReference type="SAM" id="SignalP"/>
    </source>
</evidence>
<sequence>MRFLAVVSLASACCALAAQNDKIYDTTDDIEAGSDLFKFVTRPDIRAPRWNMTKHRPDAINPGYYFVSPYTYWQSIPDRLEYQPYQVGPHIYDGDGNLVWSGAVLVQNRNTFDFRTFDANGTTYLSYALLSDDREGAADPNGTGVILGPSYNAIQRMPGFTDNGFNAHEFKVHDNGDKVLMIGTQGTELKGLNGNQAGWFSDDCIHEINLKKDELEFSWCPLDHGVRPNESYHQSPELLTLTSENRWDYLHGNSIDKFANGDYLYSARHTNTLYRVSRENSSIVWRLGGKISDFTMDFNFSSQHHAVIHSENGTTAVITFLDNASDDSMRQPNTASASSGKMVELDMERMEAKLLKQWDRPDGGLSVKRGNVHIMPNDNVLVGWSDSGYMSEHTMDNELVMEASFASSRFSTYRVFKSNFTGLPEHPPVLKSFVVKSQSDKTYSMTTSYVSWNGATDITDWKFYGAQNATGDFKYIGQARKTGFETAFSEKGEWKFVYAEAIAKDGSTLGKSRTRATSPLQGYAPSEGKTHFPKLSHTATRIGEMSKGAVAAGSVFIVLALQMTVVALYLVFKRSRRPDLGNLHSPAEDRVQLLSAKEWSDS</sequence>
<feature type="compositionally biased region" description="Polar residues" evidence="1">
    <location>
        <begin position="510"/>
        <end position="520"/>
    </location>
</feature>
<dbReference type="Proteomes" id="UP001345827">
    <property type="component" value="Unassembled WGS sequence"/>
</dbReference>
<evidence type="ECO:0000313" key="4">
    <source>
        <dbReference type="EMBL" id="KAK5538400.1"/>
    </source>
</evidence>
<name>A0AAV9QA92_9PEZI</name>
<feature type="signal peptide" evidence="3">
    <location>
        <begin position="1"/>
        <end position="17"/>
    </location>
</feature>
<comment type="caution">
    <text evidence="4">The sequence shown here is derived from an EMBL/GenBank/DDBJ whole genome shotgun (WGS) entry which is preliminary data.</text>
</comment>
<evidence type="ECO:0008006" key="6">
    <source>
        <dbReference type="Google" id="ProtNLM"/>
    </source>
</evidence>
<accession>A0AAV9QA92</accession>